<organism evidence="4 5">
    <name type="scientific">Tripterygium wilfordii</name>
    <name type="common">Thunder God vine</name>
    <dbReference type="NCBI Taxonomy" id="458696"/>
    <lineage>
        <taxon>Eukaryota</taxon>
        <taxon>Viridiplantae</taxon>
        <taxon>Streptophyta</taxon>
        <taxon>Embryophyta</taxon>
        <taxon>Tracheophyta</taxon>
        <taxon>Spermatophyta</taxon>
        <taxon>Magnoliopsida</taxon>
        <taxon>eudicotyledons</taxon>
        <taxon>Gunneridae</taxon>
        <taxon>Pentapetalae</taxon>
        <taxon>rosids</taxon>
        <taxon>fabids</taxon>
        <taxon>Celastrales</taxon>
        <taxon>Celastraceae</taxon>
        <taxon>Tripterygium</taxon>
    </lineage>
</organism>
<keyword evidence="3" id="KW-0472">Membrane</keyword>
<feature type="transmembrane region" description="Helical" evidence="3">
    <location>
        <begin position="164"/>
        <end position="186"/>
    </location>
</feature>
<proteinExistence type="predicted"/>
<feature type="compositionally biased region" description="Basic and acidic residues" evidence="2">
    <location>
        <begin position="1"/>
        <end position="15"/>
    </location>
</feature>
<feature type="coiled-coil region" evidence="1">
    <location>
        <begin position="94"/>
        <end position="136"/>
    </location>
</feature>
<feature type="compositionally biased region" description="Basic residues" evidence="2">
    <location>
        <begin position="16"/>
        <end position="25"/>
    </location>
</feature>
<gene>
    <name evidence="4" type="ORF">HS088_TW09G00409</name>
</gene>
<evidence type="ECO:0000313" key="4">
    <source>
        <dbReference type="EMBL" id="KAF5742364.1"/>
    </source>
</evidence>
<feature type="region of interest" description="Disordered" evidence="2">
    <location>
        <begin position="1"/>
        <end position="34"/>
    </location>
</feature>
<reference evidence="4 5" key="1">
    <citation type="journal article" date="2020" name="Nat. Commun.">
        <title>Genome of Tripterygium wilfordii and identification of cytochrome P450 involved in triptolide biosynthesis.</title>
        <authorList>
            <person name="Tu L."/>
            <person name="Su P."/>
            <person name="Zhang Z."/>
            <person name="Gao L."/>
            <person name="Wang J."/>
            <person name="Hu T."/>
            <person name="Zhou J."/>
            <person name="Zhang Y."/>
            <person name="Zhao Y."/>
            <person name="Liu Y."/>
            <person name="Song Y."/>
            <person name="Tong Y."/>
            <person name="Lu Y."/>
            <person name="Yang J."/>
            <person name="Xu C."/>
            <person name="Jia M."/>
            <person name="Peters R.J."/>
            <person name="Huang L."/>
            <person name="Gao W."/>
        </authorList>
    </citation>
    <scope>NUCLEOTIDE SEQUENCE [LARGE SCALE GENOMIC DNA]</scope>
    <source>
        <strain evidence="5">cv. XIE 37</strain>
        <tissue evidence="4">Leaf</tissue>
    </source>
</reference>
<accession>A0A7J7D7R9</accession>
<keyword evidence="5" id="KW-1185">Reference proteome</keyword>
<evidence type="ECO:0000313" key="5">
    <source>
        <dbReference type="Proteomes" id="UP000593562"/>
    </source>
</evidence>
<protein>
    <submittedName>
        <fullName evidence="4">Uncharacterized protein</fullName>
    </submittedName>
</protein>
<keyword evidence="3" id="KW-1133">Transmembrane helix</keyword>
<dbReference type="AlphaFoldDB" id="A0A7J7D7R9"/>
<dbReference type="Proteomes" id="UP000593562">
    <property type="component" value="Unassembled WGS sequence"/>
</dbReference>
<dbReference type="EMBL" id="JAAARO010000009">
    <property type="protein sequence ID" value="KAF5742364.1"/>
    <property type="molecule type" value="Genomic_DNA"/>
</dbReference>
<sequence>MALKKDKVSRIDRAKKQPLRSSSRKRTLESIRRASLKRRGLEMAENSARRASSVSLTHEEIMASLTLLEAEMAERKPQRGSSKRKILKKRWIVLKRLKRGAAELRASMRSEAENREKEMEAEYREKEMDRERVKKEVMRAFDEWLATALDALETNSSYVFPVHVYNYSLIFVPLNNYLCYFFGLVLSSVKRFRRQFLQVS</sequence>
<comment type="caution">
    <text evidence="4">The sequence shown here is derived from an EMBL/GenBank/DDBJ whole genome shotgun (WGS) entry which is preliminary data.</text>
</comment>
<evidence type="ECO:0000256" key="1">
    <source>
        <dbReference type="SAM" id="Coils"/>
    </source>
</evidence>
<evidence type="ECO:0000256" key="3">
    <source>
        <dbReference type="SAM" id="Phobius"/>
    </source>
</evidence>
<keyword evidence="3" id="KW-0812">Transmembrane</keyword>
<name>A0A7J7D7R9_TRIWF</name>
<dbReference type="InParanoid" id="A0A7J7D7R9"/>
<keyword evidence="1" id="KW-0175">Coiled coil</keyword>
<evidence type="ECO:0000256" key="2">
    <source>
        <dbReference type="SAM" id="MobiDB-lite"/>
    </source>
</evidence>